<keyword evidence="3" id="KW-1185">Reference proteome</keyword>
<name>A0A927CY66_9BACI</name>
<sequence length="236" mass="26785">MKSYVLYQLKSYSRSYLFIPPITLYFVWVIILYAYSSNDILASYIQSAIVLFFIAAWMTMNIFRLEEKAEAHMLLVHVRQKEHYLYGKWLVCLLMLIPLVLIAHFYPIVSNSFLHPLKSTDHILSFYSHVGLGGLGIFVGSFFAASKINKSKYIWLMTALTATAALAYPKMAEVFPAGISWILLVLPPLRFFYGPLQEASSTGLPVGFMASFSLGVCYLVVGAVVTLKLFMRNEKF</sequence>
<accession>A0A927CY66</accession>
<evidence type="ECO:0000313" key="2">
    <source>
        <dbReference type="EMBL" id="MBD3109892.1"/>
    </source>
</evidence>
<feature type="transmembrane region" description="Helical" evidence="1">
    <location>
        <begin position="16"/>
        <end position="35"/>
    </location>
</feature>
<dbReference type="AlphaFoldDB" id="A0A927CY66"/>
<dbReference type="RefSeq" id="WP_190999426.1">
    <property type="nucleotide sequence ID" value="NZ_JACXSI010000046.1"/>
</dbReference>
<evidence type="ECO:0000256" key="1">
    <source>
        <dbReference type="SAM" id="Phobius"/>
    </source>
</evidence>
<reference evidence="2" key="1">
    <citation type="submission" date="2020-09" db="EMBL/GenBank/DDBJ databases">
        <title>Bacillus faecalis sp. nov., a moderately halophilic bacterium isolated from cow faeces.</title>
        <authorList>
            <person name="Jiang L."/>
            <person name="Lee J."/>
        </authorList>
    </citation>
    <scope>NUCLEOTIDE SEQUENCE</scope>
    <source>
        <strain evidence="2">AGMB 02131</strain>
    </source>
</reference>
<dbReference type="Proteomes" id="UP000602076">
    <property type="component" value="Unassembled WGS sequence"/>
</dbReference>
<keyword evidence="1" id="KW-0472">Membrane</keyword>
<proteinExistence type="predicted"/>
<evidence type="ECO:0000313" key="3">
    <source>
        <dbReference type="Proteomes" id="UP000602076"/>
    </source>
</evidence>
<organism evidence="2 3">
    <name type="scientific">Peribacillus faecalis</name>
    <dbReference type="NCBI Taxonomy" id="2772559"/>
    <lineage>
        <taxon>Bacteria</taxon>
        <taxon>Bacillati</taxon>
        <taxon>Bacillota</taxon>
        <taxon>Bacilli</taxon>
        <taxon>Bacillales</taxon>
        <taxon>Bacillaceae</taxon>
        <taxon>Peribacillus</taxon>
    </lineage>
</organism>
<comment type="caution">
    <text evidence="2">The sequence shown here is derived from an EMBL/GenBank/DDBJ whole genome shotgun (WGS) entry which is preliminary data.</text>
</comment>
<feature type="transmembrane region" description="Helical" evidence="1">
    <location>
        <begin position="41"/>
        <end position="63"/>
    </location>
</feature>
<keyword evidence="1" id="KW-1133">Transmembrane helix</keyword>
<dbReference type="EMBL" id="JACXSI010000046">
    <property type="protein sequence ID" value="MBD3109892.1"/>
    <property type="molecule type" value="Genomic_DNA"/>
</dbReference>
<feature type="transmembrane region" description="Helical" evidence="1">
    <location>
        <begin position="126"/>
        <end position="145"/>
    </location>
</feature>
<feature type="transmembrane region" description="Helical" evidence="1">
    <location>
        <begin position="84"/>
        <end position="106"/>
    </location>
</feature>
<protein>
    <submittedName>
        <fullName evidence="2">Uncharacterized protein</fullName>
    </submittedName>
</protein>
<feature type="transmembrane region" description="Helical" evidence="1">
    <location>
        <begin position="174"/>
        <end position="193"/>
    </location>
</feature>
<gene>
    <name evidence="2" type="ORF">IEO70_16245</name>
</gene>
<feature type="transmembrane region" description="Helical" evidence="1">
    <location>
        <begin position="205"/>
        <end position="231"/>
    </location>
</feature>
<keyword evidence="1" id="KW-0812">Transmembrane</keyword>